<dbReference type="InParanoid" id="A0A1B6QK17"/>
<name>A0A1B6QK17_SORBI</name>
<dbReference type="EMBL" id="CM000760">
    <property type="protein sequence ID" value="KXG38257.1"/>
    <property type="molecule type" value="Genomic_DNA"/>
</dbReference>
<reference evidence="1 2" key="1">
    <citation type="journal article" date="2009" name="Nature">
        <title>The Sorghum bicolor genome and the diversification of grasses.</title>
        <authorList>
            <person name="Paterson A.H."/>
            <person name="Bowers J.E."/>
            <person name="Bruggmann R."/>
            <person name="Dubchak I."/>
            <person name="Grimwood J."/>
            <person name="Gundlach H."/>
            <person name="Haberer G."/>
            <person name="Hellsten U."/>
            <person name="Mitros T."/>
            <person name="Poliakov A."/>
            <person name="Schmutz J."/>
            <person name="Spannagl M."/>
            <person name="Tang H."/>
            <person name="Wang X."/>
            <person name="Wicker T."/>
            <person name="Bharti A.K."/>
            <person name="Chapman J."/>
            <person name="Feltus F.A."/>
            <person name="Gowik U."/>
            <person name="Grigoriev I.V."/>
            <person name="Lyons E."/>
            <person name="Maher C.A."/>
            <person name="Martis M."/>
            <person name="Narechania A."/>
            <person name="Otillar R.P."/>
            <person name="Penning B.W."/>
            <person name="Salamov A.A."/>
            <person name="Wang Y."/>
            <person name="Zhang L."/>
            <person name="Carpita N.C."/>
            <person name="Freeling M."/>
            <person name="Gingle A.R."/>
            <person name="Hash C.T."/>
            <person name="Keller B."/>
            <person name="Klein P."/>
            <person name="Kresovich S."/>
            <person name="McCann M.C."/>
            <person name="Ming R."/>
            <person name="Peterson D.G."/>
            <person name="Mehboob-ur-Rahman"/>
            <person name="Ware D."/>
            <person name="Westhoff P."/>
            <person name="Mayer K.F."/>
            <person name="Messing J."/>
            <person name="Rokhsar D.S."/>
        </authorList>
    </citation>
    <scope>NUCLEOTIDE SEQUENCE [LARGE SCALE GENOMIC DNA]</scope>
    <source>
        <strain evidence="2">cv. BTx623</strain>
    </source>
</reference>
<evidence type="ECO:0000313" key="1">
    <source>
        <dbReference type="EMBL" id="KXG38257.1"/>
    </source>
</evidence>
<accession>A0A1B6QK17</accession>
<organism evidence="1 2">
    <name type="scientific">Sorghum bicolor</name>
    <name type="common">Sorghum</name>
    <name type="synonym">Sorghum vulgare</name>
    <dbReference type="NCBI Taxonomy" id="4558"/>
    <lineage>
        <taxon>Eukaryota</taxon>
        <taxon>Viridiplantae</taxon>
        <taxon>Streptophyta</taxon>
        <taxon>Embryophyta</taxon>
        <taxon>Tracheophyta</taxon>
        <taxon>Spermatophyta</taxon>
        <taxon>Magnoliopsida</taxon>
        <taxon>Liliopsida</taxon>
        <taxon>Poales</taxon>
        <taxon>Poaceae</taxon>
        <taxon>PACMAD clade</taxon>
        <taxon>Panicoideae</taxon>
        <taxon>Andropogonodae</taxon>
        <taxon>Andropogoneae</taxon>
        <taxon>Sorghinae</taxon>
        <taxon>Sorghum</taxon>
    </lineage>
</organism>
<reference evidence="2" key="2">
    <citation type="journal article" date="2018" name="Plant J.">
        <title>The Sorghum bicolor reference genome: improved assembly, gene annotations, a transcriptome atlas, and signatures of genome organization.</title>
        <authorList>
            <person name="McCormick R.F."/>
            <person name="Truong S.K."/>
            <person name="Sreedasyam A."/>
            <person name="Jenkins J."/>
            <person name="Shu S."/>
            <person name="Sims D."/>
            <person name="Kennedy M."/>
            <person name="Amirebrahimi M."/>
            <person name="Weers B.D."/>
            <person name="McKinley B."/>
            <person name="Mattison A."/>
            <person name="Morishige D.T."/>
            <person name="Grimwood J."/>
            <person name="Schmutz J."/>
            <person name="Mullet J.E."/>
        </authorList>
    </citation>
    <scope>NUCLEOTIDE SEQUENCE [LARGE SCALE GENOMIC DNA]</scope>
    <source>
        <strain evidence="2">cv. BTx623</strain>
    </source>
</reference>
<proteinExistence type="predicted"/>
<gene>
    <name evidence="1" type="ORF">SORBI_3001G207100</name>
</gene>
<evidence type="ECO:0000313" key="2">
    <source>
        <dbReference type="Proteomes" id="UP000000768"/>
    </source>
</evidence>
<dbReference type="Proteomes" id="UP000000768">
    <property type="component" value="Chromosome 1"/>
</dbReference>
<dbReference type="Gramene" id="KXG38257">
    <property type="protein sequence ID" value="KXG38257"/>
    <property type="gene ID" value="SORBI_3001G207100"/>
</dbReference>
<dbReference type="AlphaFoldDB" id="A0A1B6QK17"/>
<protein>
    <submittedName>
        <fullName evidence="1">Uncharacterized protein</fullName>
    </submittedName>
</protein>
<keyword evidence="2" id="KW-1185">Reference proteome</keyword>
<sequence length="93" mass="10603">MEKEHGETLASRTRARLVCYQYQTSPQHAALSAIYEASVWFLQFIFHATFWQMCGGQIWRRSSGAAAVDIRHPTAITKCAPSFSIFSNLLLFF</sequence>